<accession>A0A8J8NVS4</accession>
<reference evidence="2" key="1">
    <citation type="submission" date="2019-06" db="EMBL/GenBank/DDBJ databases">
        <authorList>
            <person name="Zheng W."/>
        </authorList>
    </citation>
    <scope>NUCLEOTIDE SEQUENCE</scope>
    <source>
        <strain evidence="2">QDHG01</strain>
    </source>
</reference>
<comment type="caution">
    <text evidence="2">The sequence shown here is derived from an EMBL/GenBank/DDBJ whole genome shotgun (WGS) entry which is preliminary data.</text>
</comment>
<dbReference type="Proteomes" id="UP000785679">
    <property type="component" value="Unassembled WGS sequence"/>
</dbReference>
<feature type="compositionally biased region" description="Polar residues" evidence="1">
    <location>
        <begin position="144"/>
        <end position="158"/>
    </location>
</feature>
<sequence>MIPSIILEEAKHFMTFMSSMVEELLGNEELMISILRNQNRTAEINEFLEKNLTNAEIPASVPEDPADEVFKTTEIKKRHSVKKPRNDDDEEDYQRYQEYMRSKAAAYDNAVKSAKDAEQQQGQKPGKGRPKPHGGYNPKKTMKGQKSPNYRQDNIEAQ</sequence>
<name>A0A8J8NVS4_HALGN</name>
<keyword evidence="3" id="KW-1185">Reference proteome</keyword>
<protein>
    <submittedName>
        <fullName evidence="2">Uncharacterized protein</fullName>
    </submittedName>
</protein>
<proteinExistence type="predicted"/>
<dbReference type="EMBL" id="RRYP01004346">
    <property type="protein sequence ID" value="TNV82942.1"/>
    <property type="molecule type" value="Genomic_DNA"/>
</dbReference>
<feature type="region of interest" description="Disordered" evidence="1">
    <location>
        <begin position="57"/>
        <end position="158"/>
    </location>
</feature>
<gene>
    <name evidence="2" type="ORF">FGO68_gene13777</name>
</gene>
<evidence type="ECO:0000256" key="1">
    <source>
        <dbReference type="SAM" id="MobiDB-lite"/>
    </source>
</evidence>
<evidence type="ECO:0000313" key="2">
    <source>
        <dbReference type="EMBL" id="TNV82942.1"/>
    </source>
</evidence>
<dbReference type="AlphaFoldDB" id="A0A8J8NVS4"/>
<organism evidence="2 3">
    <name type="scientific">Halteria grandinella</name>
    <dbReference type="NCBI Taxonomy" id="5974"/>
    <lineage>
        <taxon>Eukaryota</taxon>
        <taxon>Sar</taxon>
        <taxon>Alveolata</taxon>
        <taxon>Ciliophora</taxon>
        <taxon>Intramacronucleata</taxon>
        <taxon>Spirotrichea</taxon>
        <taxon>Stichotrichia</taxon>
        <taxon>Sporadotrichida</taxon>
        <taxon>Halteriidae</taxon>
        <taxon>Halteria</taxon>
    </lineage>
</organism>
<evidence type="ECO:0000313" key="3">
    <source>
        <dbReference type="Proteomes" id="UP000785679"/>
    </source>
</evidence>